<comment type="similarity">
    <text evidence="2">Belongs to the V-ATPase e1/e2 subunit family.</text>
</comment>
<evidence type="ECO:0000313" key="10">
    <source>
        <dbReference type="EMBL" id="GFN80430.1"/>
    </source>
</evidence>
<feature type="transmembrane region" description="Helical" evidence="9">
    <location>
        <begin position="6"/>
        <end position="25"/>
    </location>
</feature>
<dbReference type="PANTHER" id="PTHR12263:SF0">
    <property type="entry name" value="V-TYPE PROTON ATPASE SUBUNIT"/>
    <property type="match status" value="1"/>
</dbReference>
<comment type="subcellular location">
    <subcellularLocation>
        <location evidence="1">Endomembrane system</location>
        <topology evidence="1">Multi-pass membrane protein</topology>
    </subcellularLocation>
</comment>
<dbReference type="AlphaFoldDB" id="A0AAV3YB83"/>
<dbReference type="PANTHER" id="PTHR12263">
    <property type="entry name" value="VACUOLAR ATP SYNTHASE SUBUNIT H"/>
    <property type="match status" value="1"/>
</dbReference>
<reference evidence="10 11" key="1">
    <citation type="journal article" date="2021" name="Elife">
        <title>Chloroplast acquisition without the gene transfer in kleptoplastic sea slugs, Plakobranchus ocellatus.</title>
        <authorList>
            <person name="Maeda T."/>
            <person name="Takahashi S."/>
            <person name="Yoshida T."/>
            <person name="Shimamura S."/>
            <person name="Takaki Y."/>
            <person name="Nagai Y."/>
            <person name="Toyoda A."/>
            <person name="Suzuki Y."/>
            <person name="Arimoto A."/>
            <person name="Ishii H."/>
            <person name="Satoh N."/>
            <person name="Nishiyama T."/>
            <person name="Hasebe M."/>
            <person name="Maruyama T."/>
            <person name="Minagawa J."/>
            <person name="Obokata J."/>
            <person name="Shigenobu S."/>
        </authorList>
    </citation>
    <scope>NUCLEOTIDE SEQUENCE [LARGE SCALE GENOMIC DNA]</scope>
</reference>
<dbReference type="InterPro" id="IPR008389">
    <property type="entry name" value="ATPase_V0-cplx_e1/e2_su"/>
</dbReference>
<evidence type="ECO:0000256" key="6">
    <source>
        <dbReference type="ARBA" id="ARBA00022989"/>
    </source>
</evidence>
<evidence type="ECO:0000256" key="1">
    <source>
        <dbReference type="ARBA" id="ARBA00004127"/>
    </source>
</evidence>
<proteinExistence type="inferred from homology"/>
<dbReference type="GO" id="GO:0012505">
    <property type="term" value="C:endomembrane system"/>
    <property type="evidence" value="ECO:0007669"/>
    <property type="project" value="UniProtKB-SubCell"/>
</dbReference>
<evidence type="ECO:0000256" key="3">
    <source>
        <dbReference type="ARBA" id="ARBA00022448"/>
    </source>
</evidence>
<evidence type="ECO:0000313" key="11">
    <source>
        <dbReference type="Proteomes" id="UP000735302"/>
    </source>
</evidence>
<keyword evidence="6 9" id="KW-1133">Transmembrane helix</keyword>
<feature type="transmembrane region" description="Helical" evidence="9">
    <location>
        <begin position="37"/>
        <end position="60"/>
    </location>
</feature>
<keyword evidence="5" id="KW-0375">Hydrogen ion transport</keyword>
<name>A0AAV3YB83_9GAST</name>
<gene>
    <name evidence="10" type="ORF">PoB_000693600</name>
</gene>
<organism evidence="10 11">
    <name type="scientific">Plakobranchus ocellatus</name>
    <dbReference type="NCBI Taxonomy" id="259542"/>
    <lineage>
        <taxon>Eukaryota</taxon>
        <taxon>Metazoa</taxon>
        <taxon>Spiralia</taxon>
        <taxon>Lophotrochozoa</taxon>
        <taxon>Mollusca</taxon>
        <taxon>Gastropoda</taxon>
        <taxon>Heterobranchia</taxon>
        <taxon>Euthyneura</taxon>
        <taxon>Panpulmonata</taxon>
        <taxon>Sacoglossa</taxon>
        <taxon>Placobranchoidea</taxon>
        <taxon>Plakobranchidae</taxon>
        <taxon>Plakobranchus</taxon>
    </lineage>
</organism>
<keyword evidence="4 9" id="KW-0812">Transmembrane</keyword>
<evidence type="ECO:0000256" key="7">
    <source>
        <dbReference type="ARBA" id="ARBA00023065"/>
    </source>
</evidence>
<dbReference type="GO" id="GO:0033179">
    <property type="term" value="C:proton-transporting V-type ATPase, V0 domain"/>
    <property type="evidence" value="ECO:0007669"/>
    <property type="project" value="InterPro"/>
</dbReference>
<protein>
    <submittedName>
        <fullName evidence="10">V-type proton ATPase subunit e</fullName>
    </submittedName>
</protein>
<evidence type="ECO:0000256" key="9">
    <source>
        <dbReference type="SAM" id="Phobius"/>
    </source>
</evidence>
<keyword evidence="8 9" id="KW-0472">Membrane</keyword>
<sequence length="83" mass="9159">MAQTGVTVGIMTAIWAFIGIVLPILTNVFMARSPNKGIIQICLILTAVCCYLLWLITFIAQLNPLIGPELKSGVVRMIQLEWN</sequence>
<keyword evidence="3" id="KW-0813">Transport</keyword>
<evidence type="ECO:0000256" key="2">
    <source>
        <dbReference type="ARBA" id="ARBA00008328"/>
    </source>
</evidence>
<dbReference type="Proteomes" id="UP000735302">
    <property type="component" value="Unassembled WGS sequence"/>
</dbReference>
<dbReference type="Pfam" id="PF05493">
    <property type="entry name" value="ATP_synt_H"/>
    <property type="match status" value="1"/>
</dbReference>
<comment type="caution">
    <text evidence="10">The sequence shown here is derived from an EMBL/GenBank/DDBJ whole genome shotgun (WGS) entry which is preliminary data.</text>
</comment>
<keyword evidence="11" id="KW-1185">Reference proteome</keyword>
<evidence type="ECO:0000256" key="5">
    <source>
        <dbReference type="ARBA" id="ARBA00022781"/>
    </source>
</evidence>
<dbReference type="GO" id="GO:0046961">
    <property type="term" value="F:proton-transporting ATPase activity, rotational mechanism"/>
    <property type="evidence" value="ECO:0007669"/>
    <property type="project" value="InterPro"/>
</dbReference>
<dbReference type="EMBL" id="BLXT01000825">
    <property type="protein sequence ID" value="GFN80430.1"/>
    <property type="molecule type" value="Genomic_DNA"/>
</dbReference>
<accession>A0AAV3YB83</accession>
<evidence type="ECO:0000256" key="4">
    <source>
        <dbReference type="ARBA" id="ARBA00022692"/>
    </source>
</evidence>
<keyword evidence="7" id="KW-0406">Ion transport</keyword>
<evidence type="ECO:0000256" key="8">
    <source>
        <dbReference type="ARBA" id="ARBA00023136"/>
    </source>
</evidence>